<comment type="caution">
    <text evidence="1">The sequence shown here is derived from an EMBL/GenBank/DDBJ whole genome shotgun (WGS) entry which is preliminary data.</text>
</comment>
<dbReference type="EMBL" id="UFXL01000001">
    <property type="protein sequence ID" value="SUY78613.1"/>
    <property type="molecule type" value="Genomic_DNA"/>
</dbReference>
<evidence type="ECO:0000313" key="2">
    <source>
        <dbReference type="Proteomes" id="UP000255070"/>
    </source>
</evidence>
<keyword evidence="2" id="KW-1185">Reference proteome</keyword>
<evidence type="ECO:0000313" key="1">
    <source>
        <dbReference type="EMBL" id="SUY78613.1"/>
    </source>
</evidence>
<organism evidence="1 2">
    <name type="scientific">Comamonas testosteroni</name>
    <name type="common">Pseudomonas testosteroni</name>
    <dbReference type="NCBI Taxonomy" id="285"/>
    <lineage>
        <taxon>Bacteria</taxon>
        <taxon>Pseudomonadati</taxon>
        <taxon>Pseudomonadota</taxon>
        <taxon>Betaproteobacteria</taxon>
        <taxon>Burkholderiales</taxon>
        <taxon>Comamonadaceae</taxon>
        <taxon>Comamonas</taxon>
    </lineage>
</organism>
<reference evidence="1 2" key="1">
    <citation type="submission" date="2018-06" db="EMBL/GenBank/DDBJ databases">
        <authorList>
            <consortium name="Pathogen Informatics"/>
            <person name="Doyle S."/>
        </authorList>
    </citation>
    <scope>NUCLEOTIDE SEQUENCE [LARGE SCALE GENOMIC DNA]</scope>
    <source>
        <strain evidence="1 2">NCTC10698</strain>
    </source>
</reference>
<gene>
    <name evidence="1" type="ORF">NCTC10698_03530</name>
</gene>
<dbReference type="AlphaFoldDB" id="A0A8B4S851"/>
<dbReference type="RefSeq" id="WP_003081565.1">
    <property type="nucleotide sequence ID" value="NZ_BBJZ01000022.1"/>
</dbReference>
<dbReference type="GeneID" id="63998364"/>
<sequence length="232" mass="26385">MAFDIYAGTFVRFYTREWENVIQAQARMDGNEYRMIYAGEDQGPPRKEDVLAAVDAWKSGINTALEPHGLGPIEWSEEDTQPYYTNRPSWEGYSAIQQWAAHLERPNLSVPYLLPESYASGTAMASILEDDKNLHFRSVLQGGVWLPGDFEFLFKFPALTDGEIMIGSTGRLLRELNELKGRPLIWDKELSLSFDRKKDSIAFQEAAEWALPIFTSVIERGHAAKVPFILSF</sequence>
<protein>
    <submittedName>
        <fullName evidence="1">Uncharacterized protein</fullName>
    </submittedName>
</protein>
<proteinExistence type="predicted"/>
<dbReference type="Proteomes" id="UP000255070">
    <property type="component" value="Unassembled WGS sequence"/>
</dbReference>
<accession>A0A8B4S851</accession>
<name>A0A8B4S851_COMTE</name>